<dbReference type="EMBL" id="KT247156">
    <property type="protein sequence ID" value="ALL41245.1"/>
    <property type="molecule type" value="mRNA"/>
</dbReference>
<proteinExistence type="evidence at transcript level"/>
<keyword evidence="2" id="KW-0732">Signal</keyword>
<dbReference type="EMBL" id="KT246734">
    <property type="protein sequence ID" value="ALL40825.1"/>
    <property type="molecule type" value="mRNA"/>
</dbReference>
<dbReference type="PROSITE" id="PS51257">
    <property type="entry name" value="PROKAR_LIPOPROTEIN"/>
    <property type="match status" value="1"/>
</dbReference>
<evidence type="ECO:0000313" key="3">
    <source>
        <dbReference type="EMBL" id="ALL41245.1"/>
    </source>
</evidence>
<reference evidence="4" key="2">
    <citation type="submission" date="2022-06" db="EMBL/GenBank/DDBJ databases">
        <authorList>
            <consortium name="SYNGENTA / RWTH Aachen University"/>
        </authorList>
    </citation>
    <scope>NUCLEOTIDE SEQUENCE</scope>
</reference>
<gene>
    <name evidence="4" type="ORF">PPACK8108_LOCUS9728</name>
</gene>
<dbReference type="PANTHER" id="PTHR37487:SF2">
    <property type="entry name" value="EXPRESSED PROTEIN"/>
    <property type="match status" value="1"/>
</dbReference>
<dbReference type="PANTHER" id="PTHR37487">
    <property type="entry name" value="CHROMOSOME 1, WHOLE GENOME SHOTGUN SEQUENCE"/>
    <property type="match status" value="1"/>
</dbReference>
<name>A0A0S1MK17_PHAPC</name>
<reference evidence="3" key="1">
    <citation type="submission" date="2015-07" db="EMBL/GenBank/DDBJ databases">
        <title>Elucidating the P. pachyrhizi secretome and potential effectors.</title>
        <authorList>
            <person name="de Carvalho M.C.C.G."/>
            <person name="Nascimento L.C."/>
            <person name="Darben L.M."/>
            <person name="Polizel-Podanosqui A.M."/>
            <person name="Lopes-Caitar V.S."/>
            <person name="Rocha C.S."/>
            <person name="Qi M."/>
            <person name="Carazolle M."/>
            <person name="Kuwahara M.K."/>
            <person name="Pereira G.A.G."/>
            <person name="Abdelnoor R.V."/>
            <person name="Whitham S.A."/>
            <person name="Marcelino-Guimaraes F.C."/>
        </authorList>
    </citation>
    <scope>NUCLEOTIDE SEQUENCE</scope>
</reference>
<feature type="signal peptide" evidence="2">
    <location>
        <begin position="1"/>
        <end position="18"/>
    </location>
</feature>
<evidence type="ECO:0000313" key="4">
    <source>
        <dbReference type="EMBL" id="CAH7674793.1"/>
    </source>
</evidence>
<organism evidence="3">
    <name type="scientific">Phakopsora pachyrhizi</name>
    <name type="common">Asian soybean rust disease fungus</name>
    <dbReference type="NCBI Taxonomy" id="170000"/>
    <lineage>
        <taxon>Eukaryota</taxon>
        <taxon>Fungi</taxon>
        <taxon>Dikarya</taxon>
        <taxon>Basidiomycota</taxon>
        <taxon>Pucciniomycotina</taxon>
        <taxon>Pucciniomycetes</taxon>
        <taxon>Pucciniales</taxon>
        <taxon>Phakopsoraceae</taxon>
        <taxon>Phakopsora</taxon>
    </lineage>
</organism>
<dbReference type="EMBL" id="CALTRL010002132">
    <property type="protein sequence ID" value="CAH7674793.1"/>
    <property type="molecule type" value="Genomic_DNA"/>
</dbReference>
<protein>
    <submittedName>
        <fullName evidence="3">Secreted protein</fullName>
    </submittedName>
</protein>
<evidence type="ECO:0000256" key="2">
    <source>
        <dbReference type="SAM" id="SignalP"/>
    </source>
</evidence>
<dbReference type="OrthoDB" id="3362246at2759"/>
<dbReference type="AlphaFoldDB" id="A0A0S1MK17"/>
<evidence type="ECO:0000313" key="5">
    <source>
        <dbReference type="Proteomes" id="UP001153365"/>
    </source>
</evidence>
<keyword evidence="5" id="KW-1185">Reference proteome</keyword>
<accession>A0A0S1MK17</accession>
<evidence type="ECO:0000256" key="1">
    <source>
        <dbReference type="SAM" id="MobiDB-lite"/>
    </source>
</evidence>
<feature type="compositionally biased region" description="Low complexity" evidence="1">
    <location>
        <begin position="105"/>
        <end position="194"/>
    </location>
</feature>
<feature type="region of interest" description="Disordered" evidence="1">
    <location>
        <begin position="105"/>
        <end position="195"/>
    </location>
</feature>
<feature type="chain" id="PRO_5007429564" evidence="2">
    <location>
        <begin position="19"/>
        <end position="217"/>
    </location>
</feature>
<sequence length="217" mass="21479">MNRQLLVILAAFVSASLAQVQVNTPSSVQSCLPVQLTWSGGKAPYFLGLIAGGQPSSPILKDFGQQTGNSYTWSTDAPAGTSYTVQIRDSDGQINYSDQFTVQPSSQTCTTSVGGGSTSNSTGSTTSTGTTASTTATGKNSSSTSAASSPSTNSTGKASGSSSSYPTTSSSPVTSSSNTASTASTNSSANAAKTGDSTRLASGFLGVAVGLSAAIFA</sequence>
<dbReference type="Proteomes" id="UP001153365">
    <property type="component" value="Unassembled WGS sequence"/>
</dbReference>